<keyword evidence="4" id="KW-1185">Reference proteome</keyword>
<sequence>MVVVIFIVNLGVLIFGILNTDTDSQAAQPANRSDDGGNIYHLNGRAKTGKR</sequence>
<feature type="region of interest" description="Disordered" evidence="1">
    <location>
        <begin position="25"/>
        <end position="51"/>
    </location>
</feature>
<evidence type="ECO:0000313" key="4">
    <source>
        <dbReference type="Proteomes" id="UP001362999"/>
    </source>
</evidence>
<evidence type="ECO:0000256" key="2">
    <source>
        <dbReference type="SAM" id="SignalP"/>
    </source>
</evidence>
<organism evidence="3 4">
    <name type="scientific">Favolaschia claudopus</name>
    <dbReference type="NCBI Taxonomy" id="2862362"/>
    <lineage>
        <taxon>Eukaryota</taxon>
        <taxon>Fungi</taxon>
        <taxon>Dikarya</taxon>
        <taxon>Basidiomycota</taxon>
        <taxon>Agaricomycotina</taxon>
        <taxon>Agaricomycetes</taxon>
        <taxon>Agaricomycetidae</taxon>
        <taxon>Agaricales</taxon>
        <taxon>Marasmiineae</taxon>
        <taxon>Mycenaceae</taxon>
        <taxon>Favolaschia</taxon>
    </lineage>
</organism>
<comment type="caution">
    <text evidence="3">The sequence shown here is derived from an EMBL/GenBank/DDBJ whole genome shotgun (WGS) entry which is preliminary data.</text>
</comment>
<accession>A0AAV9ZNR9</accession>
<feature type="signal peptide" evidence="2">
    <location>
        <begin position="1"/>
        <end position="26"/>
    </location>
</feature>
<gene>
    <name evidence="3" type="ORF">R3P38DRAFT_3230030</name>
</gene>
<feature type="chain" id="PRO_5043732109" evidence="2">
    <location>
        <begin position="27"/>
        <end position="51"/>
    </location>
</feature>
<dbReference type="EMBL" id="JAWWNJ010000128">
    <property type="protein sequence ID" value="KAK6987858.1"/>
    <property type="molecule type" value="Genomic_DNA"/>
</dbReference>
<protein>
    <submittedName>
        <fullName evidence="3">Uncharacterized protein</fullName>
    </submittedName>
</protein>
<keyword evidence="2" id="KW-0732">Signal</keyword>
<reference evidence="3 4" key="1">
    <citation type="journal article" date="2024" name="J Genomics">
        <title>Draft genome sequencing and assembly of Favolaschia claudopus CIRM-BRFM 2984 isolated from oak limbs.</title>
        <authorList>
            <person name="Navarro D."/>
            <person name="Drula E."/>
            <person name="Chaduli D."/>
            <person name="Cazenave R."/>
            <person name="Ahrendt S."/>
            <person name="Wang J."/>
            <person name="Lipzen A."/>
            <person name="Daum C."/>
            <person name="Barry K."/>
            <person name="Grigoriev I.V."/>
            <person name="Favel A."/>
            <person name="Rosso M.N."/>
            <person name="Martin F."/>
        </authorList>
    </citation>
    <scope>NUCLEOTIDE SEQUENCE [LARGE SCALE GENOMIC DNA]</scope>
    <source>
        <strain evidence="3 4">CIRM-BRFM 2984</strain>
    </source>
</reference>
<evidence type="ECO:0000256" key="1">
    <source>
        <dbReference type="SAM" id="MobiDB-lite"/>
    </source>
</evidence>
<name>A0AAV9ZNR9_9AGAR</name>
<evidence type="ECO:0000313" key="3">
    <source>
        <dbReference type="EMBL" id="KAK6987858.1"/>
    </source>
</evidence>
<dbReference type="Proteomes" id="UP001362999">
    <property type="component" value="Unassembled WGS sequence"/>
</dbReference>
<dbReference type="AlphaFoldDB" id="A0AAV9ZNR9"/>
<proteinExistence type="predicted"/>